<evidence type="ECO:0000313" key="2">
    <source>
        <dbReference type="Proteomes" id="UP000827721"/>
    </source>
</evidence>
<name>A0ABQ8IAV5_9ROSI</name>
<comment type="caution">
    <text evidence="1">The sequence shown here is derived from an EMBL/GenBank/DDBJ whole genome shotgun (WGS) entry which is preliminary data.</text>
</comment>
<sequence length="121" mass="13791">MMSVKNSNLLTRRGDKNIVLVYMTTLFGIREIAKILYDESKSNFSIVLKLLEDQLELAVTFDMRNDTAIYVLARKPSSMFDRSSIGILKMLTYSSAYFYLYKVALKGDLEETKGLLGDDDP</sequence>
<dbReference type="Proteomes" id="UP000827721">
    <property type="component" value="Unassembled WGS sequence"/>
</dbReference>
<protein>
    <submittedName>
        <fullName evidence="1">Uncharacterized protein</fullName>
    </submittedName>
</protein>
<gene>
    <name evidence="1" type="ORF">JRO89_XS03G0191500</name>
</gene>
<dbReference type="EMBL" id="JAFEMO010000003">
    <property type="protein sequence ID" value="KAH7573686.1"/>
    <property type="molecule type" value="Genomic_DNA"/>
</dbReference>
<accession>A0ABQ8IAV5</accession>
<proteinExistence type="predicted"/>
<evidence type="ECO:0000313" key="1">
    <source>
        <dbReference type="EMBL" id="KAH7573686.1"/>
    </source>
</evidence>
<keyword evidence="2" id="KW-1185">Reference proteome</keyword>
<reference evidence="1 2" key="1">
    <citation type="submission" date="2021-02" db="EMBL/GenBank/DDBJ databases">
        <title>Plant Genome Project.</title>
        <authorList>
            <person name="Zhang R.-G."/>
        </authorList>
    </citation>
    <scope>NUCLEOTIDE SEQUENCE [LARGE SCALE GENOMIC DNA]</scope>
    <source>
        <tissue evidence="1">Leaves</tissue>
    </source>
</reference>
<organism evidence="1 2">
    <name type="scientific">Xanthoceras sorbifolium</name>
    <dbReference type="NCBI Taxonomy" id="99658"/>
    <lineage>
        <taxon>Eukaryota</taxon>
        <taxon>Viridiplantae</taxon>
        <taxon>Streptophyta</taxon>
        <taxon>Embryophyta</taxon>
        <taxon>Tracheophyta</taxon>
        <taxon>Spermatophyta</taxon>
        <taxon>Magnoliopsida</taxon>
        <taxon>eudicotyledons</taxon>
        <taxon>Gunneridae</taxon>
        <taxon>Pentapetalae</taxon>
        <taxon>rosids</taxon>
        <taxon>malvids</taxon>
        <taxon>Sapindales</taxon>
        <taxon>Sapindaceae</taxon>
        <taxon>Xanthoceroideae</taxon>
        <taxon>Xanthoceras</taxon>
    </lineage>
</organism>